<accession>E2C0W5</accession>
<evidence type="ECO:0000256" key="3">
    <source>
        <dbReference type="ARBA" id="ARBA00022980"/>
    </source>
</evidence>
<proteinExistence type="inferred from homology"/>
<protein>
    <recommendedName>
        <fullName evidence="7">Large ribosomal subunit protein mL44</fullName>
    </recommendedName>
</protein>
<keyword evidence="3 10" id="KW-0689">Ribosomal protein</keyword>
<dbReference type="Gene3D" id="3.30.160.20">
    <property type="match status" value="1"/>
</dbReference>
<feature type="domain" description="Large ribosomal subunit protein mL44 dsRNA binding" evidence="8">
    <location>
        <begin position="193"/>
        <end position="281"/>
    </location>
</feature>
<dbReference type="Pfam" id="PF22892">
    <property type="entry name" value="DSRM_MRPL44"/>
    <property type="match status" value="1"/>
</dbReference>
<organism evidence="11">
    <name type="scientific">Harpegnathos saltator</name>
    <name type="common">Jerdon's jumping ant</name>
    <dbReference type="NCBI Taxonomy" id="610380"/>
    <lineage>
        <taxon>Eukaryota</taxon>
        <taxon>Metazoa</taxon>
        <taxon>Ecdysozoa</taxon>
        <taxon>Arthropoda</taxon>
        <taxon>Hexapoda</taxon>
        <taxon>Insecta</taxon>
        <taxon>Pterygota</taxon>
        <taxon>Neoptera</taxon>
        <taxon>Endopterygota</taxon>
        <taxon>Hymenoptera</taxon>
        <taxon>Apocrita</taxon>
        <taxon>Aculeata</taxon>
        <taxon>Formicoidea</taxon>
        <taxon>Formicidae</taxon>
        <taxon>Ponerinae</taxon>
        <taxon>Ponerini</taxon>
        <taxon>Harpegnathos</taxon>
    </lineage>
</organism>
<feature type="domain" description="Large ribosomal subunit protein mL44 endonuclease" evidence="9">
    <location>
        <begin position="30"/>
        <end position="163"/>
    </location>
</feature>
<dbReference type="Gene3D" id="1.10.1520.10">
    <property type="entry name" value="Ribonuclease III domain"/>
    <property type="match status" value="1"/>
</dbReference>
<reference evidence="10 11" key="1">
    <citation type="journal article" date="2010" name="Science">
        <title>Genomic comparison of the ants Camponotus floridanus and Harpegnathos saltator.</title>
        <authorList>
            <person name="Bonasio R."/>
            <person name="Zhang G."/>
            <person name="Ye C."/>
            <person name="Mutti N.S."/>
            <person name="Fang X."/>
            <person name="Qin N."/>
            <person name="Donahue G."/>
            <person name="Yang P."/>
            <person name="Li Q."/>
            <person name="Li C."/>
            <person name="Zhang P."/>
            <person name="Huang Z."/>
            <person name="Berger S.L."/>
            <person name="Reinberg D."/>
            <person name="Wang J."/>
            <person name="Liebig J."/>
        </authorList>
    </citation>
    <scope>NUCLEOTIDE SEQUENCE [LARGE SCALE GENOMIC DNA]</scope>
    <source>
        <strain evidence="10 11">R22 G/1</strain>
    </source>
</reference>
<dbReference type="STRING" id="610380.E2C0W5"/>
<keyword evidence="4" id="KW-0496">Mitochondrion</keyword>
<keyword evidence="2" id="KW-0809">Transit peptide</keyword>
<dbReference type="Pfam" id="PF22935">
    <property type="entry name" value="RM44_endonuclase"/>
    <property type="match status" value="1"/>
</dbReference>
<evidence type="ECO:0000313" key="11">
    <source>
        <dbReference type="Proteomes" id="UP000008237"/>
    </source>
</evidence>
<evidence type="ECO:0000259" key="8">
    <source>
        <dbReference type="Pfam" id="PF22892"/>
    </source>
</evidence>
<dbReference type="FunCoup" id="E2C0W5">
    <property type="interactions" value="757"/>
</dbReference>
<dbReference type="CDD" id="cd19874">
    <property type="entry name" value="DSRM_MRPL44"/>
    <property type="match status" value="1"/>
</dbReference>
<evidence type="ECO:0000256" key="7">
    <source>
        <dbReference type="ARBA" id="ARBA00035187"/>
    </source>
</evidence>
<dbReference type="SUPFAM" id="SSF54768">
    <property type="entry name" value="dsRNA-binding domain-like"/>
    <property type="match status" value="1"/>
</dbReference>
<dbReference type="InterPro" id="IPR036389">
    <property type="entry name" value="RNase_III_sf"/>
</dbReference>
<dbReference type="InParanoid" id="E2C0W5"/>
<name>E2C0W5_HARSA</name>
<comment type="subcellular location">
    <subcellularLocation>
        <location evidence="1">Mitochondrion</location>
    </subcellularLocation>
</comment>
<dbReference type="GO" id="GO:0004525">
    <property type="term" value="F:ribonuclease III activity"/>
    <property type="evidence" value="ECO:0007669"/>
    <property type="project" value="InterPro"/>
</dbReference>
<dbReference type="Proteomes" id="UP000008237">
    <property type="component" value="Unassembled WGS sequence"/>
</dbReference>
<evidence type="ECO:0000259" key="9">
    <source>
        <dbReference type="Pfam" id="PF22935"/>
    </source>
</evidence>
<evidence type="ECO:0000256" key="2">
    <source>
        <dbReference type="ARBA" id="ARBA00022946"/>
    </source>
</evidence>
<dbReference type="SUPFAM" id="SSF69065">
    <property type="entry name" value="RNase III domain-like"/>
    <property type="match status" value="1"/>
</dbReference>
<comment type="similarity">
    <text evidence="6">Belongs to the ribonuclease III family. Mitochondrion-specific ribosomal protein mL44 subfamily.</text>
</comment>
<sequence length="284" mass="32116">MIALTKRKRKEIERLGYKPIPKRNTFLEWNRSAEIYAFNKRLSENFDIEKLEQAFTHKVYIFKEEQKQKEIGIEDPKLNIKDNTTFIIKGEKLVSEIVQSYLTEALSLAPEDVIISLHDYLLSEEILASASLHIGAKDIILTEEHPVAQKTLADTFFALTAALAESVDVNHAGKFIRDFLIVLLAEKDLMEIWNPSQPCEILDNVLHKQDRSPAEPRLIGHAGQNTLLASYHIGLYSNKEFLGSGFGQTIQEAKDVAAMNVLSRMFGLSDSSNPIKFNKTVNVS</sequence>
<keyword evidence="5" id="KW-0687">Ribonucleoprotein</keyword>
<dbReference type="AlphaFoldDB" id="E2C0W5"/>
<evidence type="ECO:0000256" key="4">
    <source>
        <dbReference type="ARBA" id="ARBA00023128"/>
    </source>
</evidence>
<dbReference type="OrthoDB" id="444135at2759"/>
<dbReference type="GO" id="GO:0005739">
    <property type="term" value="C:mitochondrion"/>
    <property type="evidence" value="ECO:0007669"/>
    <property type="project" value="UniProtKB-SubCell"/>
</dbReference>
<dbReference type="GO" id="GO:1990904">
    <property type="term" value="C:ribonucleoprotein complex"/>
    <property type="evidence" value="ECO:0007669"/>
    <property type="project" value="UniProtKB-KW"/>
</dbReference>
<dbReference type="GO" id="GO:0005840">
    <property type="term" value="C:ribosome"/>
    <property type="evidence" value="ECO:0007669"/>
    <property type="project" value="UniProtKB-KW"/>
</dbReference>
<dbReference type="EMBL" id="GL451850">
    <property type="protein sequence ID" value="EFN78401.1"/>
    <property type="molecule type" value="Genomic_DNA"/>
</dbReference>
<dbReference type="GO" id="GO:0006396">
    <property type="term" value="P:RNA processing"/>
    <property type="evidence" value="ECO:0007669"/>
    <property type="project" value="InterPro"/>
</dbReference>
<dbReference type="InterPro" id="IPR055189">
    <property type="entry name" value="RM44_endonuclase"/>
</dbReference>
<keyword evidence="11" id="KW-1185">Reference proteome</keyword>
<dbReference type="OMA" id="RHIKRWV"/>
<evidence type="ECO:0000256" key="6">
    <source>
        <dbReference type="ARBA" id="ARBA00024034"/>
    </source>
</evidence>
<dbReference type="GO" id="GO:0003725">
    <property type="term" value="F:double-stranded RNA binding"/>
    <property type="evidence" value="ECO:0007669"/>
    <property type="project" value="InterPro"/>
</dbReference>
<dbReference type="InterPro" id="IPR044444">
    <property type="entry name" value="Ribosomal_mL44_DSRM_metazoa"/>
</dbReference>
<evidence type="ECO:0000256" key="1">
    <source>
        <dbReference type="ARBA" id="ARBA00004173"/>
    </source>
</evidence>
<evidence type="ECO:0000313" key="10">
    <source>
        <dbReference type="EMBL" id="EFN78401.1"/>
    </source>
</evidence>
<evidence type="ECO:0000256" key="5">
    <source>
        <dbReference type="ARBA" id="ARBA00023274"/>
    </source>
</evidence>
<gene>
    <name evidence="10" type="ORF">EAI_13670</name>
</gene>